<evidence type="ECO:0000313" key="7">
    <source>
        <dbReference type="Proteomes" id="UP000638981"/>
    </source>
</evidence>
<dbReference type="EMBL" id="BMYJ01000002">
    <property type="protein sequence ID" value="GHC49655.1"/>
    <property type="molecule type" value="Genomic_DNA"/>
</dbReference>
<dbReference type="GO" id="GO:0046872">
    <property type="term" value="F:metal ion binding"/>
    <property type="evidence" value="ECO:0007669"/>
    <property type="project" value="UniProtKB-KW"/>
</dbReference>
<keyword evidence="1 4" id="KW-0349">Heme</keyword>
<dbReference type="GO" id="GO:0020037">
    <property type="term" value="F:heme binding"/>
    <property type="evidence" value="ECO:0007669"/>
    <property type="project" value="InterPro"/>
</dbReference>
<dbReference type="AlphaFoldDB" id="A0A918TIL0"/>
<reference evidence="6" key="2">
    <citation type="submission" date="2020-09" db="EMBL/GenBank/DDBJ databases">
        <authorList>
            <person name="Sun Q."/>
            <person name="Kim S."/>
        </authorList>
    </citation>
    <scope>NUCLEOTIDE SEQUENCE</scope>
    <source>
        <strain evidence="6">KCTC 23310</strain>
    </source>
</reference>
<dbReference type="Gene3D" id="1.10.760.10">
    <property type="entry name" value="Cytochrome c-like domain"/>
    <property type="match status" value="1"/>
</dbReference>
<sequence length="149" mass="15412">MGKPSSEARMTPFFRKPFVVLAFLGLAACQGDKAADKADVPSGAEDFANYCAACHGAGGKGDGPAAAGLAKKPADLTKIAARNGGAFQATQVMAQIWGYQDARDGGRVMPKFSELLDSPNVLFDGGDGIATPTPLRLVQLAEVVQGLQE</sequence>
<feature type="domain" description="Cytochrome c" evidence="5">
    <location>
        <begin position="38"/>
        <end position="149"/>
    </location>
</feature>
<dbReference type="PROSITE" id="PS51007">
    <property type="entry name" value="CYTC"/>
    <property type="match status" value="1"/>
</dbReference>
<proteinExistence type="predicted"/>
<gene>
    <name evidence="6" type="ORF">GCM10007315_09820</name>
</gene>
<reference evidence="6" key="1">
    <citation type="journal article" date="2014" name="Int. J. Syst. Evol. Microbiol.">
        <title>Complete genome sequence of Corynebacterium casei LMG S-19264T (=DSM 44701T), isolated from a smear-ripened cheese.</title>
        <authorList>
            <consortium name="US DOE Joint Genome Institute (JGI-PGF)"/>
            <person name="Walter F."/>
            <person name="Albersmeier A."/>
            <person name="Kalinowski J."/>
            <person name="Ruckert C."/>
        </authorList>
    </citation>
    <scope>NUCLEOTIDE SEQUENCE</scope>
    <source>
        <strain evidence="6">KCTC 23310</strain>
    </source>
</reference>
<evidence type="ECO:0000256" key="3">
    <source>
        <dbReference type="ARBA" id="ARBA00023004"/>
    </source>
</evidence>
<evidence type="ECO:0000256" key="4">
    <source>
        <dbReference type="PROSITE-ProRule" id="PRU00433"/>
    </source>
</evidence>
<dbReference type="Pfam" id="PF13442">
    <property type="entry name" value="Cytochrome_CBB3"/>
    <property type="match status" value="1"/>
</dbReference>
<keyword evidence="3 4" id="KW-0408">Iron</keyword>
<dbReference type="Proteomes" id="UP000638981">
    <property type="component" value="Unassembled WGS sequence"/>
</dbReference>
<keyword evidence="7" id="KW-1185">Reference proteome</keyword>
<evidence type="ECO:0000259" key="5">
    <source>
        <dbReference type="PROSITE" id="PS51007"/>
    </source>
</evidence>
<accession>A0A918TIL0</accession>
<evidence type="ECO:0000256" key="2">
    <source>
        <dbReference type="ARBA" id="ARBA00022723"/>
    </source>
</evidence>
<keyword evidence="2 4" id="KW-0479">Metal-binding</keyword>
<dbReference type="SUPFAM" id="SSF46626">
    <property type="entry name" value="Cytochrome c"/>
    <property type="match status" value="1"/>
</dbReference>
<evidence type="ECO:0000313" key="6">
    <source>
        <dbReference type="EMBL" id="GHC49655.1"/>
    </source>
</evidence>
<dbReference type="InterPro" id="IPR036909">
    <property type="entry name" value="Cyt_c-like_dom_sf"/>
</dbReference>
<organism evidence="6 7">
    <name type="scientific">Neogemmobacter tilapiae</name>
    <dbReference type="NCBI Taxonomy" id="875041"/>
    <lineage>
        <taxon>Bacteria</taxon>
        <taxon>Pseudomonadati</taxon>
        <taxon>Pseudomonadota</taxon>
        <taxon>Alphaproteobacteria</taxon>
        <taxon>Rhodobacterales</taxon>
        <taxon>Paracoccaceae</taxon>
        <taxon>Neogemmobacter</taxon>
    </lineage>
</organism>
<protein>
    <submittedName>
        <fullName evidence="6">Cytochrome c</fullName>
    </submittedName>
</protein>
<comment type="caution">
    <text evidence="6">The sequence shown here is derived from an EMBL/GenBank/DDBJ whole genome shotgun (WGS) entry which is preliminary data.</text>
</comment>
<dbReference type="PROSITE" id="PS51257">
    <property type="entry name" value="PROKAR_LIPOPROTEIN"/>
    <property type="match status" value="1"/>
</dbReference>
<evidence type="ECO:0000256" key="1">
    <source>
        <dbReference type="ARBA" id="ARBA00022617"/>
    </source>
</evidence>
<dbReference type="InterPro" id="IPR009056">
    <property type="entry name" value="Cyt_c-like_dom"/>
</dbReference>
<dbReference type="GO" id="GO:0009055">
    <property type="term" value="F:electron transfer activity"/>
    <property type="evidence" value="ECO:0007669"/>
    <property type="project" value="InterPro"/>
</dbReference>
<name>A0A918TIL0_9RHOB</name>